<gene>
    <name evidence="1" type="ORF">AXFE_04390</name>
</gene>
<keyword evidence="2" id="KW-1185">Reference proteome</keyword>
<dbReference type="EMBL" id="JXYS01000010">
    <property type="protein sequence ID" value="KJF18653.1"/>
    <property type="molecule type" value="Genomic_DNA"/>
</dbReference>
<dbReference type="AlphaFoldDB" id="A0A0D8HL57"/>
<sequence length="74" mass="8290">MQCICLDQPSFGTIWAGVRDENLLEVHTSMISCLSSSDSALERRLCTAPRRRSVAPDSHLRNVRVDIFKTSQAL</sequence>
<name>A0A0D8HL57_9ACTN</name>
<evidence type="ECO:0000313" key="2">
    <source>
        <dbReference type="Proteomes" id="UP000032360"/>
    </source>
</evidence>
<evidence type="ECO:0000313" key="1">
    <source>
        <dbReference type="EMBL" id="KJF18653.1"/>
    </source>
</evidence>
<comment type="caution">
    <text evidence="1">The sequence shown here is derived from an EMBL/GenBank/DDBJ whole genome shotgun (WGS) entry which is preliminary data.</text>
</comment>
<accession>A0A0D8HL57</accession>
<protein>
    <submittedName>
        <fullName evidence="1">Uncharacterized protein</fullName>
    </submittedName>
</protein>
<dbReference type="STRING" id="1280514.AXFE_04390"/>
<reference evidence="1 2" key="1">
    <citation type="submission" date="2015-01" db="EMBL/GenBank/DDBJ databases">
        <title>Draft genome of the acidophilic iron oxidizer Acidithrix ferrooxidans strain Py-F3.</title>
        <authorList>
            <person name="Poehlein A."/>
            <person name="Eisen S."/>
            <person name="Schloemann M."/>
            <person name="Johnson B.D."/>
            <person name="Daniel R."/>
            <person name="Muehling M."/>
        </authorList>
    </citation>
    <scope>NUCLEOTIDE SEQUENCE [LARGE SCALE GENOMIC DNA]</scope>
    <source>
        <strain evidence="1 2">Py-F3</strain>
    </source>
</reference>
<proteinExistence type="predicted"/>
<dbReference type="Proteomes" id="UP000032360">
    <property type="component" value="Unassembled WGS sequence"/>
</dbReference>
<organism evidence="1 2">
    <name type="scientific">Acidithrix ferrooxidans</name>
    <dbReference type="NCBI Taxonomy" id="1280514"/>
    <lineage>
        <taxon>Bacteria</taxon>
        <taxon>Bacillati</taxon>
        <taxon>Actinomycetota</taxon>
        <taxon>Acidimicrobiia</taxon>
        <taxon>Acidimicrobiales</taxon>
        <taxon>Acidimicrobiaceae</taxon>
        <taxon>Acidithrix</taxon>
    </lineage>
</organism>